<dbReference type="AlphaFoldDB" id="A0A7K6XIQ6"/>
<dbReference type="PROSITE" id="PS50923">
    <property type="entry name" value="SUSHI"/>
    <property type="match status" value="2"/>
</dbReference>
<evidence type="ECO:0000256" key="1">
    <source>
        <dbReference type="ARBA" id="ARBA00022659"/>
    </source>
</evidence>
<feature type="non-terminal residue" evidence="8">
    <location>
        <position position="135"/>
    </location>
</feature>
<keyword evidence="9" id="KW-1185">Reference proteome</keyword>
<dbReference type="PANTHER" id="PTHR45656:SF4">
    <property type="entry name" value="PROTEIN CBR-CLEC-78"/>
    <property type="match status" value="1"/>
</dbReference>
<evidence type="ECO:0000256" key="6">
    <source>
        <dbReference type="SAM" id="MobiDB-lite"/>
    </source>
</evidence>
<keyword evidence="1 5" id="KW-0768">Sushi</keyword>
<keyword evidence="4 5" id="KW-1015">Disulfide bond</keyword>
<feature type="region of interest" description="Disordered" evidence="6">
    <location>
        <begin position="1"/>
        <end position="24"/>
    </location>
</feature>
<evidence type="ECO:0000313" key="8">
    <source>
        <dbReference type="EMBL" id="NWX59184.1"/>
    </source>
</evidence>
<sequence>RPLSPAVISCPPPPAIPRGQHSGNSSEEFVLGSVTTYTCEPGLELVGQDTLRCTAGSGGTGAWSGAPPACREVTCPRPPSIANGLHSGQSSDRFPRRVTVSYSCKQGFELIGNVSITCTDSGLWSRPLPRCEGAW</sequence>
<accession>A0A7K6XIQ6</accession>
<dbReference type="InterPro" id="IPR035976">
    <property type="entry name" value="Sushi/SCR/CCP_sf"/>
</dbReference>
<feature type="non-terminal residue" evidence="8">
    <location>
        <position position="1"/>
    </location>
</feature>
<feature type="domain" description="Sushi" evidence="7">
    <location>
        <begin position="8"/>
        <end position="72"/>
    </location>
</feature>
<protein>
    <submittedName>
        <fullName evidence="8">CR2 protein</fullName>
    </submittedName>
</protein>
<name>A0A7K6XIQ6_9PASE</name>
<feature type="domain" description="Sushi" evidence="7">
    <location>
        <begin position="73"/>
        <end position="133"/>
    </location>
</feature>
<evidence type="ECO:0000313" key="9">
    <source>
        <dbReference type="Proteomes" id="UP000587587"/>
    </source>
</evidence>
<dbReference type="InterPro" id="IPR051277">
    <property type="entry name" value="SEZ6_CSMD_C4BPB_Regulators"/>
</dbReference>
<feature type="disulfide bond" evidence="5">
    <location>
        <begin position="10"/>
        <end position="53"/>
    </location>
</feature>
<dbReference type="FunFam" id="2.10.70.10:FF:000014">
    <property type="entry name" value="Membrane cofactor protein"/>
    <property type="match status" value="1"/>
</dbReference>
<evidence type="ECO:0000256" key="5">
    <source>
        <dbReference type="PROSITE-ProRule" id="PRU00302"/>
    </source>
</evidence>
<dbReference type="PANTHER" id="PTHR45656">
    <property type="entry name" value="PROTEIN CBR-CLEC-78"/>
    <property type="match status" value="1"/>
</dbReference>
<dbReference type="SMART" id="SM00032">
    <property type="entry name" value="CCP"/>
    <property type="match status" value="2"/>
</dbReference>
<dbReference type="CDD" id="cd00033">
    <property type="entry name" value="CCP"/>
    <property type="match status" value="2"/>
</dbReference>
<evidence type="ECO:0000259" key="7">
    <source>
        <dbReference type="PROSITE" id="PS50923"/>
    </source>
</evidence>
<comment type="caution">
    <text evidence="8">The sequence shown here is derived from an EMBL/GenBank/DDBJ whole genome shotgun (WGS) entry which is preliminary data.</text>
</comment>
<dbReference type="Pfam" id="PF00084">
    <property type="entry name" value="Sushi"/>
    <property type="match status" value="2"/>
</dbReference>
<organism evidence="8 9">
    <name type="scientific">Promerops cafer</name>
    <name type="common">Cape sugarbird</name>
    <dbReference type="NCBI Taxonomy" id="254652"/>
    <lineage>
        <taxon>Eukaryota</taxon>
        <taxon>Metazoa</taxon>
        <taxon>Chordata</taxon>
        <taxon>Craniata</taxon>
        <taxon>Vertebrata</taxon>
        <taxon>Euteleostomi</taxon>
        <taxon>Archelosauria</taxon>
        <taxon>Archosauria</taxon>
        <taxon>Dinosauria</taxon>
        <taxon>Saurischia</taxon>
        <taxon>Theropoda</taxon>
        <taxon>Coelurosauria</taxon>
        <taxon>Aves</taxon>
        <taxon>Neognathae</taxon>
        <taxon>Neoaves</taxon>
        <taxon>Telluraves</taxon>
        <taxon>Australaves</taxon>
        <taxon>Passeriformes</taxon>
        <taxon>Passeroidea</taxon>
        <taxon>Nectariniidae</taxon>
        <taxon>Promerops</taxon>
    </lineage>
</organism>
<proteinExistence type="predicted"/>
<dbReference type="InterPro" id="IPR000436">
    <property type="entry name" value="Sushi_SCR_CCP_dom"/>
</dbReference>
<gene>
    <name evidence="8" type="primary">Cr2_1</name>
    <name evidence="8" type="ORF">PROCAF_R15756</name>
</gene>
<dbReference type="EMBL" id="VZSE01006798">
    <property type="protein sequence ID" value="NWX59184.1"/>
    <property type="molecule type" value="Genomic_DNA"/>
</dbReference>
<dbReference type="Gene3D" id="2.10.70.10">
    <property type="entry name" value="Complement Module, domain 1"/>
    <property type="match status" value="2"/>
</dbReference>
<comment type="caution">
    <text evidence="5">Lacks conserved residue(s) required for the propagation of feature annotation.</text>
</comment>
<evidence type="ECO:0000256" key="4">
    <source>
        <dbReference type="ARBA" id="ARBA00023157"/>
    </source>
</evidence>
<dbReference type="Proteomes" id="UP000587587">
    <property type="component" value="Unassembled WGS sequence"/>
</dbReference>
<feature type="disulfide bond" evidence="5">
    <location>
        <begin position="104"/>
        <end position="131"/>
    </location>
</feature>
<dbReference type="SUPFAM" id="SSF57535">
    <property type="entry name" value="Complement control module/SCR domain"/>
    <property type="match status" value="2"/>
</dbReference>
<evidence type="ECO:0000256" key="3">
    <source>
        <dbReference type="ARBA" id="ARBA00022737"/>
    </source>
</evidence>
<evidence type="ECO:0000256" key="2">
    <source>
        <dbReference type="ARBA" id="ARBA00022729"/>
    </source>
</evidence>
<keyword evidence="3" id="KW-0677">Repeat</keyword>
<reference evidence="8 9" key="1">
    <citation type="submission" date="2019-09" db="EMBL/GenBank/DDBJ databases">
        <title>Bird 10,000 Genomes (B10K) Project - Family phase.</title>
        <authorList>
            <person name="Zhang G."/>
        </authorList>
    </citation>
    <scope>NUCLEOTIDE SEQUENCE [LARGE SCALE GENOMIC DNA]</scope>
    <source>
        <strain evidence="8">B10K-UC-030-53</strain>
    </source>
</reference>
<feature type="disulfide bond" evidence="5">
    <location>
        <begin position="75"/>
        <end position="118"/>
    </location>
</feature>
<keyword evidence="2" id="KW-0732">Signal</keyword>